<proteinExistence type="predicted"/>
<gene>
    <name evidence="1" type="primary">ORF113186</name>
</gene>
<accession>A0A0B7AE46</accession>
<organism evidence="1">
    <name type="scientific">Arion vulgaris</name>
    <dbReference type="NCBI Taxonomy" id="1028688"/>
    <lineage>
        <taxon>Eukaryota</taxon>
        <taxon>Metazoa</taxon>
        <taxon>Spiralia</taxon>
        <taxon>Lophotrochozoa</taxon>
        <taxon>Mollusca</taxon>
        <taxon>Gastropoda</taxon>
        <taxon>Heterobranchia</taxon>
        <taxon>Euthyneura</taxon>
        <taxon>Panpulmonata</taxon>
        <taxon>Eupulmonata</taxon>
        <taxon>Stylommatophora</taxon>
        <taxon>Helicina</taxon>
        <taxon>Arionoidea</taxon>
        <taxon>Arionidae</taxon>
        <taxon>Arion</taxon>
    </lineage>
</organism>
<reference evidence="1" key="1">
    <citation type="submission" date="2014-12" db="EMBL/GenBank/DDBJ databases">
        <title>Insight into the proteome of Arion vulgaris.</title>
        <authorList>
            <person name="Aradska J."/>
            <person name="Bulat T."/>
            <person name="Smidak R."/>
            <person name="Sarate P."/>
            <person name="Gangsoo J."/>
            <person name="Sialana F."/>
            <person name="Bilban M."/>
            <person name="Lubec G."/>
        </authorList>
    </citation>
    <scope>NUCLEOTIDE SEQUENCE</scope>
    <source>
        <tissue evidence="1">Skin</tissue>
    </source>
</reference>
<dbReference type="EMBL" id="HACG01032158">
    <property type="protein sequence ID" value="CEK79023.1"/>
    <property type="molecule type" value="Transcribed_RNA"/>
</dbReference>
<protein>
    <submittedName>
        <fullName evidence="1">Uncharacterized protein</fullName>
    </submittedName>
</protein>
<dbReference type="AlphaFoldDB" id="A0A0B7AE46"/>
<name>A0A0B7AE46_9EUPU</name>
<feature type="non-terminal residue" evidence="1">
    <location>
        <position position="1"/>
    </location>
</feature>
<evidence type="ECO:0000313" key="1">
    <source>
        <dbReference type="EMBL" id="CEK79023.1"/>
    </source>
</evidence>
<sequence length="55" mass="6061">QGSEKSPFSSLCTQEENEQVDRLAGTAALLESSTMDRNDILNALRKSFQTGVSWL</sequence>